<protein>
    <submittedName>
        <fullName evidence="3">Membrane lipoprotein lipid attachment site-containing protein</fullName>
    </submittedName>
</protein>
<sequence length="143" mass="16177">MKKILLILLSIVTLSGCNANSSLSFSEVSQESINKDIRSFFQGVKEENGVHLYLDKKNNAVFVYLNGSNVIQDEKAVYFTGFDIESENDTLNLLYKSEETSDYSNSSLEHEIFYKVNLDKYYEEVKLLNNGNETSFGTISGNN</sequence>
<dbReference type="InterPro" id="IPR012640">
    <property type="entry name" value="Membr_lipoprot_lipid_attach_CS"/>
</dbReference>
<dbReference type="EMBL" id="JBHLTR010000122">
    <property type="protein sequence ID" value="MFC0562327.1"/>
    <property type="molecule type" value="Genomic_DNA"/>
</dbReference>
<evidence type="ECO:0000313" key="3">
    <source>
        <dbReference type="EMBL" id="MFC0562327.1"/>
    </source>
</evidence>
<dbReference type="PROSITE" id="PS51257">
    <property type="entry name" value="PROKAR_LIPOPROTEIN"/>
    <property type="match status" value="1"/>
</dbReference>
<feature type="signal peptide" evidence="2">
    <location>
        <begin position="1"/>
        <end position="19"/>
    </location>
</feature>
<proteinExistence type="predicted"/>
<name>A0ABV6NQ08_9BACI</name>
<keyword evidence="1 2" id="KW-0732">Signal</keyword>
<evidence type="ECO:0000256" key="2">
    <source>
        <dbReference type="SAM" id="SignalP"/>
    </source>
</evidence>
<feature type="chain" id="PRO_5045376450" evidence="2">
    <location>
        <begin position="20"/>
        <end position="143"/>
    </location>
</feature>
<dbReference type="Pfam" id="PF08139">
    <property type="entry name" value="LPAM_1"/>
    <property type="match status" value="1"/>
</dbReference>
<reference evidence="3 4" key="1">
    <citation type="submission" date="2024-09" db="EMBL/GenBank/DDBJ databases">
        <authorList>
            <person name="Sun Q."/>
            <person name="Mori K."/>
        </authorList>
    </citation>
    <scope>NUCLEOTIDE SEQUENCE [LARGE SCALE GENOMIC DNA]</scope>
    <source>
        <strain evidence="3 4">NCAIM B.02301</strain>
    </source>
</reference>
<dbReference type="Proteomes" id="UP001589833">
    <property type="component" value="Unassembled WGS sequence"/>
</dbReference>
<keyword evidence="4" id="KW-1185">Reference proteome</keyword>
<keyword evidence="3" id="KW-0449">Lipoprotein</keyword>
<evidence type="ECO:0000256" key="1">
    <source>
        <dbReference type="ARBA" id="ARBA00022729"/>
    </source>
</evidence>
<accession>A0ABV6NQ08</accession>
<gene>
    <name evidence="3" type="ORF">ACFFH4_26165</name>
</gene>
<dbReference type="RefSeq" id="WP_273848245.1">
    <property type="nucleotide sequence ID" value="NZ_JAQQWT010000060.1"/>
</dbReference>
<organism evidence="3 4">
    <name type="scientific">Halalkalibacter alkalisediminis</name>
    <dbReference type="NCBI Taxonomy" id="935616"/>
    <lineage>
        <taxon>Bacteria</taxon>
        <taxon>Bacillati</taxon>
        <taxon>Bacillota</taxon>
        <taxon>Bacilli</taxon>
        <taxon>Bacillales</taxon>
        <taxon>Bacillaceae</taxon>
        <taxon>Halalkalibacter</taxon>
    </lineage>
</organism>
<comment type="caution">
    <text evidence="3">The sequence shown here is derived from an EMBL/GenBank/DDBJ whole genome shotgun (WGS) entry which is preliminary data.</text>
</comment>
<evidence type="ECO:0000313" key="4">
    <source>
        <dbReference type="Proteomes" id="UP001589833"/>
    </source>
</evidence>